<keyword evidence="9" id="KW-0808">Transferase</keyword>
<evidence type="ECO:0000256" key="2">
    <source>
        <dbReference type="ARBA" id="ARBA00012509"/>
    </source>
</evidence>
<keyword evidence="4" id="KW-0501">Molybdenum cofactor biosynthesis</keyword>
<dbReference type="EC" id="2.7.7.75" evidence="2"/>
<dbReference type="InterPro" id="IPR003140">
    <property type="entry name" value="PLipase/COase/thioEstase"/>
</dbReference>
<gene>
    <name evidence="9" type="primary">mog</name>
    <name evidence="9" type="ORF">H6A60_01905</name>
</gene>
<dbReference type="PANTHER" id="PTHR43764:SF1">
    <property type="entry name" value="MOLYBDOPTERIN MOLYBDOTRANSFERASE"/>
    <property type="match status" value="1"/>
</dbReference>
<dbReference type="Gene3D" id="3.40.50.1820">
    <property type="entry name" value="alpha/beta hydrolase"/>
    <property type="match status" value="1"/>
</dbReference>
<dbReference type="SMART" id="SM00852">
    <property type="entry name" value="MoCF_biosynth"/>
    <property type="match status" value="1"/>
</dbReference>
<dbReference type="GO" id="GO:0061598">
    <property type="term" value="F:molybdopterin adenylyltransferase activity"/>
    <property type="evidence" value="ECO:0007669"/>
    <property type="project" value="UniProtKB-EC"/>
</dbReference>
<keyword evidence="10" id="KW-1185">Reference proteome</keyword>
<sequence length="518" mass="55699">MKPPRSAENELILGLVSISDRASRGIYDDKGIPTLEAWCRKAISTPIRVHKRLIPDERFDIEKTLRELVDIIGCDLILTTGGTGPSRRDVTPEATLAVATREMPGFGEQMRAISGHFVPTAILSRQVGVLRETPDHAALIINLPGQPKAIAETLEGLRDENGNTVVNGIFAAVPYCIDLIGGPYIETNEAIVKAFRPKSARKPSTAQASETVAASEATAEKSVDPMTETAPEQTVATEAIAPAKNDQPQTPVKQPESTIKAAVEKVPEAERIEVEHIVPEESAKPRIEPAFRADELLTVMPRRGGTPELAVVWLHGMGADNADFAPFPDEILDFGGPVCRFILPNAPVRELTGHPGYPIRAWYDFPGNKIDDQEDALGIRESAARVAALIREVEASGVPRSRIVLGGFSQGAAISLYAGLREEAPLAGVVALSGYLPLAGRLFSEATPAGRRTPVFMAHGDFDSIVPPMVAMRSAGVIREAVPNLAWRTYPMEHELCGEEMGDIAAFLASVAERAGSL</sequence>
<evidence type="ECO:0000313" key="9">
    <source>
        <dbReference type="EMBL" id="MBM6703262.1"/>
    </source>
</evidence>
<protein>
    <recommendedName>
        <fullName evidence="3">Molybdopterin adenylyltransferase</fullName>
        <ecNumber evidence="2">2.7.7.75</ecNumber>
    </recommendedName>
</protein>
<dbReference type="PANTHER" id="PTHR43764">
    <property type="entry name" value="MOLYBDENUM COFACTOR BIOSYNTHESIS"/>
    <property type="match status" value="1"/>
</dbReference>
<evidence type="ECO:0000313" key="10">
    <source>
        <dbReference type="Proteomes" id="UP000715095"/>
    </source>
</evidence>
<dbReference type="SUPFAM" id="SSF53218">
    <property type="entry name" value="Molybdenum cofactor biosynthesis proteins"/>
    <property type="match status" value="1"/>
</dbReference>
<feature type="domain" description="MoaB/Mog" evidence="8">
    <location>
        <begin position="14"/>
        <end position="164"/>
    </location>
</feature>
<organism evidence="9 10">
    <name type="scientific">Sutterella massiliensis</name>
    <dbReference type="NCBI Taxonomy" id="1816689"/>
    <lineage>
        <taxon>Bacteria</taxon>
        <taxon>Pseudomonadati</taxon>
        <taxon>Pseudomonadota</taxon>
        <taxon>Betaproteobacteria</taxon>
        <taxon>Burkholderiales</taxon>
        <taxon>Sutterellaceae</taxon>
        <taxon>Sutterella</taxon>
    </lineage>
</organism>
<dbReference type="InterPro" id="IPR051920">
    <property type="entry name" value="MPT_Adenylyltrnsfr/MoaC-Rel"/>
</dbReference>
<keyword evidence="9" id="KW-0548">Nucleotidyltransferase</keyword>
<dbReference type="InterPro" id="IPR008284">
    <property type="entry name" value="MoCF_biosynth_CS"/>
</dbReference>
<dbReference type="SUPFAM" id="SSF53474">
    <property type="entry name" value="alpha/beta-Hydrolases"/>
    <property type="match status" value="1"/>
</dbReference>
<dbReference type="InterPro" id="IPR029058">
    <property type="entry name" value="AB_hydrolase_fold"/>
</dbReference>
<feature type="compositionally biased region" description="Low complexity" evidence="7">
    <location>
        <begin position="204"/>
        <end position="217"/>
    </location>
</feature>
<evidence type="ECO:0000259" key="8">
    <source>
        <dbReference type="SMART" id="SM00852"/>
    </source>
</evidence>
<dbReference type="Proteomes" id="UP000715095">
    <property type="component" value="Unassembled WGS sequence"/>
</dbReference>
<dbReference type="NCBIfam" id="TIGR00177">
    <property type="entry name" value="molyb_syn"/>
    <property type="match status" value="1"/>
</dbReference>
<dbReference type="EMBL" id="JACJJC010000002">
    <property type="protein sequence ID" value="MBM6703262.1"/>
    <property type="molecule type" value="Genomic_DNA"/>
</dbReference>
<dbReference type="NCBIfam" id="NF006932">
    <property type="entry name" value="PRK09417.1"/>
    <property type="match status" value="1"/>
</dbReference>
<name>A0ABS2DPH2_9BURK</name>
<dbReference type="InterPro" id="IPR001453">
    <property type="entry name" value="MoaB/Mog_dom"/>
</dbReference>
<comment type="caution">
    <text evidence="9">The sequence shown here is derived from an EMBL/GenBank/DDBJ whole genome shotgun (WGS) entry which is preliminary data.</text>
</comment>
<reference evidence="9 10" key="1">
    <citation type="journal article" date="2021" name="Sci. Rep.">
        <title>The distribution of antibiotic resistance genes in chicken gut microbiota commensals.</title>
        <authorList>
            <person name="Juricova H."/>
            <person name="Matiasovicova J."/>
            <person name="Kubasova T."/>
            <person name="Cejkova D."/>
            <person name="Rychlik I."/>
        </authorList>
    </citation>
    <scope>NUCLEOTIDE SEQUENCE [LARGE SCALE GENOMIC DNA]</scope>
    <source>
        <strain evidence="9 10">An829</strain>
    </source>
</reference>
<evidence type="ECO:0000256" key="5">
    <source>
        <dbReference type="ARBA" id="ARBA00051131"/>
    </source>
</evidence>
<proteinExistence type="predicted"/>
<dbReference type="Gene3D" id="3.40.980.10">
    <property type="entry name" value="MoaB/Mog-like domain"/>
    <property type="match status" value="1"/>
</dbReference>
<comment type="function">
    <text evidence="6">Catalyzes the adenylation of molybdopterin as part of the biosynthesis of the molybdenum-cofactor.</text>
</comment>
<comment type="pathway">
    <text evidence="1">Cofactor biosynthesis; molybdopterin biosynthesis.</text>
</comment>
<evidence type="ECO:0000256" key="6">
    <source>
        <dbReference type="ARBA" id="ARBA00058212"/>
    </source>
</evidence>
<evidence type="ECO:0000256" key="7">
    <source>
        <dbReference type="SAM" id="MobiDB-lite"/>
    </source>
</evidence>
<evidence type="ECO:0000256" key="4">
    <source>
        <dbReference type="ARBA" id="ARBA00023150"/>
    </source>
</evidence>
<evidence type="ECO:0000256" key="3">
    <source>
        <dbReference type="ARBA" id="ARBA00013491"/>
    </source>
</evidence>
<dbReference type="Pfam" id="PF02230">
    <property type="entry name" value="Abhydrolase_2"/>
    <property type="match status" value="1"/>
</dbReference>
<dbReference type="InterPro" id="IPR036425">
    <property type="entry name" value="MoaB/Mog-like_dom_sf"/>
</dbReference>
<comment type="catalytic activity">
    <reaction evidence="5">
        <text>molybdopterin + ATP + H(+) = adenylyl-molybdopterin + diphosphate</text>
        <dbReference type="Rhea" id="RHEA:31331"/>
        <dbReference type="ChEBI" id="CHEBI:15378"/>
        <dbReference type="ChEBI" id="CHEBI:30616"/>
        <dbReference type="ChEBI" id="CHEBI:33019"/>
        <dbReference type="ChEBI" id="CHEBI:58698"/>
        <dbReference type="ChEBI" id="CHEBI:62727"/>
        <dbReference type="EC" id="2.7.7.75"/>
    </reaction>
</comment>
<dbReference type="Pfam" id="PF00994">
    <property type="entry name" value="MoCF_biosynth"/>
    <property type="match status" value="1"/>
</dbReference>
<dbReference type="PROSITE" id="PS01078">
    <property type="entry name" value="MOCF_BIOSYNTHESIS_1"/>
    <property type="match status" value="1"/>
</dbReference>
<evidence type="ECO:0000256" key="1">
    <source>
        <dbReference type="ARBA" id="ARBA00005046"/>
    </source>
</evidence>
<dbReference type="CDD" id="cd00886">
    <property type="entry name" value="MogA_MoaB"/>
    <property type="match status" value="1"/>
</dbReference>
<accession>A0ABS2DPH2</accession>
<feature type="region of interest" description="Disordered" evidence="7">
    <location>
        <begin position="197"/>
        <end position="232"/>
    </location>
</feature>
<dbReference type="RefSeq" id="WP_205101717.1">
    <property type="nucleotide sequence ID" value="NZ_JACJJC010000002.1"/>
</dbReference>